<feature type="compositionally biased region" description="Basic and acidic residues" evidence="4">
    <location>
        <begin position="747"/>
        <end position="770"/>
    </location>
</feature>
<keyword evidence="7" id="KW-1185">Reference proteome</keyword>
<evidence type="ECO:0000313" key="6">
    <source>
        <dbReference type="EMBL" id="MQY24436.1"/>
    </source>
</evidence>
<feature type="compositionally biased region" description="Basic and acidic residues" evidence="4">
    <location>
        <begin position="193"/>
        <end position="227"/>
    </location>
</feature>
<evidence type="ECO:0000259" key="5">
    <source>
        <dbReference type="Pfam" id="PF03496"/>
    </source>
</evidence>
<feature type="compositionally biased region" description="Basic and acidic residues" evidence="4">
    <location>
        <begin position="1525"/>
        <end position="1544"/>
    </location>
</feature>
<name>A0A7K0DF74_9NOCA</name>
<dbReference type="Pfam" id="PF03496">
    <property type="entry name" value="ADPrib_exo_Tox"/>
    <property type="match status" value="2"/>
</dbReference>
<dbReference type="InterPro" id="IPR003540">
    <property type="entry name" value="ADP-ribosyltransferase"/>
</dbReference>
<dbReference type="InterPro" id="IPR023828">
    <property type="entry name" value="Peptidase_S8_Ser-AS"/>
</dbReference>
<feature type="compositionally biased region" description="Basic and acidic residues" evidence="4">
    <location>
        <begin position="1134"/>
        <end position="1150"/>
    </location>
</feature>
<feature type="compositionally biased region" description="Pro residues" evidence="4">
    <location>
        <begin position="260"/>
        <end position="275"/>
    </location>
</feature>
<keyword evidence="1" id="KW-0645">Protease</keyword>
<feature type="region of interest" description="Disordered" evidence="4">
    <location>
        <begin position="1134"/>
        <end position="1160"/>
    </location>
</feature>
<feature type="compositionally biased region" description="Basic and acidic residues" evidence="4">
    <location>
        <begin position="657"/>
        <end position="703"/>
    </location>
</feature>
<sequence>MVALDPHTPPGALGRPDTPREKPDSSPRSDPRDPSRPESRDPSRPESRDPSRPESRDPSRPESRDPSHPESRDPSRPESRDPSRPESRDPSRPESRDPSRPESDKPEPSKPRSEENPRQPEKLPTESERPPERPEREPTRDHPNNEDRPKNTSESERTAARSRDPRADTPRTSEPGNPRDAARPGTDTMSPERPYRPESPRPGAEEPRRYTTPDDRAPESAPPRRPDSATPNPGPSYRPAAPHHPGGQAPAAPRPYGDPNRPPAGHPHPNAPHPGAPVHNESLPPHEATYIRDGYRRFDTNEAGGYYGENSLGHVYDNLPEYQQREVHRYTQNSYPNTFLRTRENMGKHFERLQKDTAAYHALTSLNHGRMPTTRRELLRMLVDENATPEQRMLTMRTLFSAVGSKSRLQEIFHNAGENHFLHDYFGERPTVELFNRQIGEMDAALAHQLPEPVQAVRGLHDISFMTAGDGKPLGNRDPICLIGGSQLERGYLSLSLGADPTTVDHNPFRYRMKFDLPEGTHGVWLGQRSAFPNQRELLLARETSYQITGVSVVNVGGHAVYEIHAQVVPHAMSHNDAGAQFGAATRPAESAAYAPMRAENPAARRPEYGTVPDSAAGNGRSAPPNPYTGPGRHETPSPGSHSAAANPRGPQPLRTEPMRTEPMRTEPMRTEPMRTEPMRTEPMRTERVRTDPMRTEPVRPERVGTSSATPDAAGLRAESAAGYPERSRPEPAARAEAPTQPTIRPEAVRPEVARPEAVRPEAARPDAVRPETTQPIRPEANSPIDSATRPSETQSPRHEAIAAERGGPTEVTSPNTAEPVRNDSARPNADTPRSVLSEPMKPPPRAELPGRPAAAPGRVGEGTPPRAPVDEPAARPPSNPRLDEKPPAWLYADRDRNSPGPEDQPRTASNTEEKPQHAEPRRDAEDRPRESDEDRSQDADADRPRDADDDKPQDVVEESPRDATEPEYEEHVDPAERLTDAQRDAVFRYTDPDANVYEDLNHRMRNGVELDPEQRRIAQDISEGLRNLPRHEGTVWRGAQLTEEQIARYVPGTTITEPAMTSTTRDRGMMIPGNVEFIIHSETGRDISALSARPNELEVLNGGGTEYEVRGVVRDKGNDLFGNTKTRIYLYEKPVESGSHETPRTHEGDSVPDATPDDAGLAHELAPAEAPSVMHGTDRTAIGDDPEARRVFGNLRNEGEHDVIVHGNRFGRPVPGNEHESNPQHIVDAIRDNPNYVEGTPVRLIACFAGNEIGWAQHVADELGVPVRAPSDSVGVNQEPNSPAEVHGGGEWKVFHPTERLGGADESMRHAADATPDSSSPHRDSVPRSPAEDVRDRATPGTGDEHTQRDRDPDTSTPDRSASPEQDSSLARPEDPREPRTPDDEQTPHHDTSEETLPERVSEHDRDQLEHSDDPVPHENEPAPHDEPREATPEHPAADEHDASHAADERTPRETEPERTTAAYSDQSEAAAVDRSASPESDMMSGPSKEGRDPSRTSDDGTVPVRSTESPLRRVEEPTSNPGEQEREHPEPATAAPHDRPEPELTPIEQAAKDACDRLPQAERDALEAYAGSAYNEINRHLRHGEEMGWVSPETIDLIRSGLEKLPNHVGTVKRSIMLSPEEMEKFWYNNRVGNIVEDPGFVSTSKTRFKWNPNVKLTIKSATGKDISFVRPPGMRGEQEVLIPDGRQFRVLDRQMSPDGVLEVTWQEIAETSQATAGNDSDLAVAVRDLESDIPFPSEAIVDEGVPFSIESRESTVPAEGVPPDTPSVFVHPDVYIPKMRNAITELVSALWDPARASELPDLRSGYARVLTEAGLYDQDTAMAAWQQLSAYDPELGKYIAENHAALLPSSDGSVDGRGRSVES</sequence>
<dbReference type="GO" id="GO:0006508">
    <property type="term" value="P:proteolysis"/>
    <property type="evidence" value="ECO:0007669"/>
    <property type="project" value="UniProtKB-KW"/>
</dbReference>
<feature type="domain" description="ADP ribosyltransferase" evidence="5">
    <location>
        <begin position="1551"/>
        <end position="1697"/>
    </location>
</feature>
<feature type="compositionally biased region" description="Basic and acidic residues" evidence="4">
    <location>
        <begin position="882"/>
        <end position="898"/>
    </location>
</feature>
<dbReference type="EMBL" id="WEGK01000038">
    <property type="protein sequence ID" value="MQY24436.1"/>
    <property type="molecule type" value="Genomic_DNA"/>
</dbReference>
<dbReference type="GO" id="GO:0008236">
    <property type="term" value="F:serine-type peptidase activity"/>
    <property type="evidence" value="ECO:0007669"/>
    <property type="project" value="UniProtKB-KW"/>
</dbReference>
<feature type="compositionally biased region" description="Basic and acidic residues" evidence="4">
    <location>
        <begin position="1289"/>
        <end position="1313"/>
    </location>
</feature>
<feature type="domain" description="ADP ribosyltransferase" evidence="5">
    <location>
        <begin position="433"/>
        <end position="568"/>
    </location>
</feature>
<feature type="compositionally biased region" description="Basic and acidic residues" evidence="4">
    <location>
        <begin position="1373"/>
        <end position="1460"/>
    </location>
</feature>
<feature type="compositionally biased region" description="Basic and acidic residues" evidence="4">
    <location>
        <begin position="1321"/>
        <end position="1355"/>
    </location>
</feature>
<dbReference type="SUPFAM" id="SSF56399">
    <property type="entry name" value="ADP-ribosylation"/>
    <property type="match status" value="3"/>
</dbReference>
<dbReference type="PROSITE" id="PS51996">
    <property type="entry name" value="TR_MART"/>
    <property type="match status" value="2"/>
</dbReference>
<feature type="compositionally biased region" description="Basic and acidic residues" evidence="4">
    <location>
        <begin position="912"/>
        <end position="984"/>
    </location>
</feature>
<evidence type="ECO:0000256" key="1">
    <source>
        <dbReference type="ARBA" id="ARBA00022670"/>
    </source>
</evidence>
<feature type="compositionally biased region" description="Basic and acidic residues" evidence="4">
    <location>
        <begin position="1490"/>
        <end position="1500"/>
    </location>
</feature>
<evidence type="ECO:0000256" key="2">
    <source>
        <dbReference type="ARBA" id="ARBA00022801"/>
    </source>
</evidence>
<feature type="region of interest" description="Disordered" evidence="4">
    <location>
        <begin position="1271"/>
        <end position="1545"/>
    </location>
</feature>
<evidence type="ECO:0000256" key="4">
    <source>
        <dbReference type="SAM" id="MobiDB-lite"/>
    </source>
</evidence>
<dbReference type="Proteomes" id="UP000438448">
    <property type="component" value="Unassembled WGS sequence"/>
</dbReference>
<feature type="region of interest" description="Disordered" evidence="4">
    <location>
        <begin position="1"/>
        <end position="285"/>
    </location>
</feature>
<protein>
    <recommendedName>
        <fullName evidence="5">ADP ribosyltransferase domain-containing protein</fullName>
    </recommendedName>
</protein>
<gene>
    <name evidence="6" type="ORF">NRB20_75720</name>
</gene>
<comment type="caution">
    <text evidence="6">The sequence shown here is derived from an EMBL/GenBank/DDBJ whole genome shotgun (WGS) entry which is preliminary data.</text>
</comment>
<feature type="compositionally biased region" description="Low complexity" evidence="4">
    <location>
        <begin position="238"/>
        <end position="255"/>
    </location>
</feature>
<evidence type="ECO:0000256" key="3">
    <source>
        <dbReference type="ARBA" id="ARBA00022825"/>
    </source>
</evidence>
<keyword evidence="2" id="KW-0378">Hydrolase</keyword>
<organism evidence="6 7">
    <name type="scientific">Nocardia macrotermitis</name>
    <dbReference type="NCBI Taxonomy" id="2585198"/>
    <lineage>
        <taxon>Bacteria</taxon>
        <taxon>Bacillati</taxon>
        <taxon>Actinomycetota</taxon>
        <taxon>Actinomycetes</taxon>
        <taxon>Mycobacteriales</taxon>
        <taxon>Nocardiaceae</taxon>
        <taxon>Nocardia</taxon>
    </lineage>
</organism>
<feature type="compositionally biased region" description="Basic and acidic residues" evidence="4">
    <location>
        <begin position="17"/>
        <end position="171"/>
    </location>
</feature>
<proteinExistence type="predicted"/>
<keyword evidence="3" id="KW-0720">Serine protease</keyword>
<accession>A0A7K0DF74</accession>
<feature type="compositionally biased region" description="Polar residues" evidence="4">
    <location>
        <begin position="784"/>
        <end position="795"/>
    </location>
</feature>
<evidence type="ECO:0000313" key="7">
    <source>
        <dbReference type="Proteomes" id="UP000438448"/>
    </source>
</evidence>
<dbReference type="Gene3D" id="3.90.176.10">
    <property type="entry name" value="Toxin ADP-ribosyltransferase, Chain A, domain 1"/>
    <property type="match status" value="3"/>
</dbReference>
<reference evidence="6 7" key="1">
    <citation type="submission" date="2019-10" db="EMBL/GenBank/DDBJ databases">
        <title>Nocardia macrotermitis sp. nov. and Nocardia aurantia sp. nov., isolated from the gut of fungus growing-termite Macrotermes natalensis.</title>
        <authorList>
            <person name="Benndorf R."/>
            <person name="Schwitalla J."/>
            <person name="Martin K."/>
            <person name="De Beer W."/>
            <person name="Kaster A.-K."/>
            <person name="Vollmers J."/>
            <person name="Poulsen M."/>
            <person name="Beemelmanns C."/>
        </authorList>
    </citation>
    <scope>NUCLEOTIDE SEQUENCE [LARGE SCALE GENOMIC DNA]</scope>
    <source>
        <strain evidence="6 7">RB20</strain>
    </source>
</reference>
<dbReference type="GO" id="GO:0005576">
    <property type="term" value="C:extracellular region"/>
    <property type="evidence" value="ECO:0007669"/>
    <property type="project" value="InterPro"/>
</dbReference>
<dbReference type="PROSITE" id="PS00138">
    <property type="entry name" value="SUBTILASE_SER"/>
    <property type="match status" value="1"/>
</dbReference>
<feature type="region of interest" description="Disordered" evidence="4">
    <location>
        <begin position="600"/>
        <end position="984"/>
    </location>
</feature>